<dbReference type="EMBL" id="AP035881">
    <property type="protein sequence ID" value="BFP45598.1"/>
    <property type="molecule type" value="Genomic_DNA"/>
</dbReference>
<reference evidence="2" key="1">
    <citation type="submission" date="2024-07" db="EMBL/GenBank/DDBJ databases">
        <title>Complete genome sequences of cellulolytic bacteria, Kitasatospora sp. CMC57 and Streptomyces sp. CMC78, isolated from Japanese agricultural soil.</title>
        <authorList>
            <person name="Hashimoto T."/>
            <person name="Ito M."/>
            <person name="Iwamoto M."/>
            <person name="Fukahori D."/>
            <person name="Shoda T."/>
            <person name="Sakoda M."/>
            <person name="Morohoshi T."/>
            <person name="Mitsuboshi M."/>
            <person name="Nishizawa T."/>
        </authorList>
    </citation>
    <scope>NUCLEOTIDE SEQUENCE</scope>
    <source>
        <strain evidence="2">CMC57</strain>
    </source>
</reference>
<accession>A0AB33JS14</accession>
<organism evidence="2">
    <name type="scientific">Kitasatospora sp. CMC57</name>
    <dbReference type="NCBI Taxonomy" id="3231513"/>
    <lineage>
        <taxon>Bacteria</taxon>
        <taxon>Bacillati</taxon>
        <taxon>Actinomycetota</taxon>
        <taxon>Actinomycetes</taxon>
        <taxon>Kitasatosporales</taxon>
        <taxon>Streptomycetaceae</taxon>
        <taxon>Kitasatospora</taxon>
    </lineage>
</organism>
<evidence type="ECO:0000256" key="1">
    <source>
        <dbReference type="SAM" id="MobiDB-lite"/>
    </source>
</evidence>
<evidence type="ECO:0000313" key="2">
    <source>
        <dbReference type="EMBL" id="BFP45598.1"/>
    </source>
</evidence>
<proteinExistence type="predicted"/>
<protein>
    <submittedName>
        <fullName evidence="2">Uncharacterized protein</fullName>
    </submittedName>
</protein>
<name>A0AB33JS14_9ACTN</name>
<dbReference type="AlphaFoldDB" id="A0AB33JS14"/>
<feature type="region of interest" description="Disordered" evidence="1">
    <location>
        <begin position="59"/>
        <end position="79"/>
    </location>
</feature>
<gene>
    <name evidence="2" type="ORF">KCMC57_19660</name>
</gene>
<sequence>MTVARTASTGTTLVQYPVRTRSGSRPDRVVSGRETALGTLTTYRAGPWTHVRVRPFDVTIGQKSDGPPTPRATELPCDR</sequence>